<keyword evidence="1" id="KW-0472">Membrane</keyword>
<protein>
    <submittedName>
        <fullName evidence="2">Uncharacterized protein</fullName>
    </submittedName>
</protein>
<accession>A0A8X6PD86</accession>
<gene>
    <name evidence="2" type="ORF">NPIL_378651</name>
</gene>
<comment type="caution">
    <text evidence="2">The sequence shown here is derived from an EMBL/GenBank/DDBJ whole genome shotgun (WGS) entry which is preliminary data.</text>
</comment>
<evidence type="ECO:0000313" key="3">
    <source>
        <dbReference type="Proteomes" id="UP000887013"/>
    </source>
</evidence>
<name>A0A8X6PD86_NEPPI</name>
<evidence type="ECO:0000313" key="2">
    <source>
        <dbReference type="EMBL" id="GFT58810.1"/>
    </source>
</evidence>
<dbReference type="AlphaFoldDB" id="A0A8X6PD86"/>
<feature type="non-terminal residue" evidence="2">
    <location>
        <position position="62"/>
    </location>
</feature>
<dbReference type="EMBL" id="BMAW01113795">
    <property type="protein sequence ID" value="GFT58810.1"/>
    <property type="molecule type" value="Genomic_DNA"/>
</dbReference>
<keyword evidence="1" id="KW-0812">Transmembrane</keyword>
<reference evidence="2" key="1">
    <citation type="submission" date="2020-08" db="EMBL/GenBank/DDBJ databases">
        <title>Multicomponent nature underlies the extraordinary mechanical properties of spider dragline silk.</title>
        <authorList>
            <person name="Kono N."/>
            <person name="Nakamura H."/>
            <person name="Mori M."/>
            <person name="Yoshida Y."/>
            <person name="Ohtoshi R."/>
            <person name="Malay A.D."/>
            <person name="Moran D.A.P."/>
            <person name="Tomita M."/>
            <person name="Numata K."/>
            <person name="Arakawa K."/>
        </authorList>
    </citation>
    <scope>NUCLEOTIDE SEQUENCE</scope>
</reference>
<proteinExistence type="predicted"/>
<dbReference type="Proteomes" id="UP000887013">
    <property type="component" value="Unassembled WGS sequence"/>
</dbReference>
<organism evidence="2 3">
    <name type="scientific">Nephila pilipes</name>
    <name type="common">Giant wood spider</name>
    <name type="synonym">Nephila maculata</name>
    <dbReference type="NCBI Taxonomy" id="299642"/>
    <lineage>
        <taxon>Eukaryota</taxon>
        <taxon>Metazoa</taxon>
        <taxon>Ecdysozoa</taxon>
        <taxon>Arthropoda</taxon>
        <taxon>Chelicerata</taxon>
        <taxon>Arachnida</taxon>
        <taxon>Araneae</taxon>
        <taxon>Araneomorphae</taxon>
        <taxon>Entelegynae</taxon>
        <taxon>Araneoidea</taxon>
        <taxon>Nephilidae</taxon>
        <taxon>Nephila</taxon>
    </lineage>
</organism>
<evidence type="ECO:0000256" key="1">
    <source>
        <dbReference type="SAM" id="Phobius"/>
    </source>
</evidence>
<keyword evidence="3" id="KW-1185">Reference proteome</keyword>
<sequence>MFAYFTGVPRVACTEHSNAASQGLFGVLMDVLIFGFILFNSDFIDAPIFEFCFFNDDFLVCR</sequence>
<keyword evidence="1" id="KW-1133">Transmembrane helix</keyword>
<feature type="transmembrane region" description="Helical" evidence="1">
    <location>
        <begin position="20"/>
        <end position="39"/>
    </location>
</feature>